<name>A0A8J3QU10_9ACTN</name>
<gene>
    <name evidence="3" type="primary">manA</name>
    <name evidence="3" type="ORF">Raf01_47010</name>
</gene>
<dbReference type="CDD" id="cd07010">
    <property type="entry name" value="cupin_PMI_type_I_N_bac"/>
    <property type="match status" value="1"/>
</dbReference>
<organism evidence="3 4">
    <name type="scientific">Rugosimonospora africana</name>
    <dbReference type="NCBI Taxonomy" id="556532"/>
    <lineage>
        <taxon>Bacteria</taxon>
        <taxon>Bacillati</taxon>
        <taxon>Actinomycetota</taxon>
        <taxon>Actinomycetes</taxon>
        <taxon>Micromonosporales</taxon>
        <taxon>Micromonosporaceae</taxon>
        <taxon>Rugosimonospora</taxon>
    </lineage>
</organism>
<reference evidence="3" key="1">
    <citation type="submission" date="2021-01" db="EMBL/GenBank/DDBJ databases">
        <title>Whole genome shotgun sequence of Rugosimonospora africana NBRC 104875.</title>
        <authorList>
            <person name="Komaki H."/>
            <person name="Tamura T."/>
        </authorList>
    </citation>
    <scope>NUCLEOTIDE SEQUENCE</scope>
    <source>
        <strain evidence="3">NBRC 104875</strain>
    </source>
</reference>
<keyword evidence="4" id="KW-1185">Reference proteome</keyword>
<dbReference type="RefSeq" id="WP_203920089.1">
    <property type="nucleotide sequence ID" value="NZ_BONZ01000043.1"/>
</dbReference>
<dbReference type="Gene3D" id="2.60.120.10">
    <property type="entry name" value="Jelly Rolls"/>
    <property type="match status" value="1"/>
</dbReference>
<keyword evidence="2" id="KW-0862">Zinc</keyword>
<dbReference type="AlphaFoldDB" id="A0A8J3QU10"/>
<dbReference type="SUPFAM" id="SSF51182">
    <property type="entry name" value="RmlC-like cupins"/>
    <property type="match status" value="1"/>
</dbReference>
<dbReference type="PANTHER" id="PTHR42742">
    <property type="entry name" value="TRANSCRIPTIONAL REPRESSOR MPRA"/>
    <property type="match status" value="1"/>
</dbReference>
<dbReference type="PANTHER" id="PTHR42742:SF3">
    <property type="entry name" value="FRUCTOKINASE"/>
    <property type="match status" value="1"/>
</dbReference>
<sequence>MQPMPLAANTPDTFYRGAGRIGRFRGWAEPGGDAHPEDWIASTTARFGADRSGMSALPDGRLLADAIAEAPEQWLGATHVARYGADPAVLVKLLDAGQRLPVHVHPDRRFAGTHLASPYGKTEAWVILEAAPEAVVYLGFRRDVDAAELAGWVDARDTGAMLDAVNRVPVRAGDAVLVPAGLPHAIGEGVLLMEVQEPTDFSVLLEQEGFPVDPASALLGLSSDLALACVDRTGWGADRVAALRGDGQSRSLRPGARRVFPEAADEFFAAELLRPDPVSVLDPGFSVVVVTAGHGVLEPESGPAQALPVTAGDTLVVPYAAGALTLRGDVAAIRARPAG</sequence>
<evidence type="ECO:0000256" key="2">
    <source>
        <dbReference type="ARBA" id="ARBA00022833"/>
    </source>
</evidence>
<proteinExistence type="predicted"/>
<protein>
    <submittedName>
        <fullName evidence="3">Mannose-6-phosphate isomerase</fullName>
    </submittedName>
</protein>
<dbReference type="InterPro" id="IPR014710">
    <property type="entry name" value="RmlC-like_jellyroll"/>
</dbReference>
<keyword evidence="3" id="KW-0413">Isomerase</keyword>
<dbReference type="GO" id="GO:0016853">
    <property type="term" value="F:isomerase activity"/>
    <property type="evidence" value="ECO:0007669"/>
    <property type="project" value="UniProtKB-KW"/>
</dbReference>
<dbReference type="Proteomes" id="UP000642748">
    <property type="component" value="Unassembled WGS sequence"/>
</dbReference>
<dbReference type="GO" id="GO:0046872">
    <property type="term" value="F:metal ion binding"/>
    <property type="evidence" value="ECO:0007669"/>
    <property type="project" value="UniProtKB-KW"/>
</dbReference>
<keyword evidence="1" id="KW-0479">Metal-binding</keyword>
<dbReference type="InterPro" id="IPR011051">
    <property type="entry name" value="RmlC_Cupin_sf"/>
</dbReference>
<dbReference type="EMBL" id="BONZ01000043">
    <property type="protein sequence ID" value="GIH16529.1"/>
    <property type="molecule type" value="Genomic_DNA"/>
</dbReference>
<evidence type="ECO:0000313" key="3">
    <source>
        <dbReference type="EMBL" id="GIH16529.1"/>
    </source>
</evidence>
<evidence type="ECO:0000313" key="4">
    <source>
        <dbReference type="Proteomes" id="UP000642748"/>
    </source>
</evidence>
<accession>A0A8J3QU10</accession>
<dbReference type="InterPro" id="IPR051804">
    <property type="entry name" value="Carb_Metab_Reg_Kinase/Isom"/>
</dbReference>
<comment type="caution">
    <text evidence="3">The sequence shown here is derived from an EMBL/GenBank/DDBJ whole genome shotgun (WGS) entry which is preliminary data.</text>
</comment>
<evidence type="ECO:0000256" key="1">
    <source>
        <dbReference type="ARBA" id="ARBA00022723"/>
    </source>
</evidence>